<evidence type="ECO:0000313" key="1">
    <source>
        <dbReference type="EMBL" id="TFK71691.1"/>
    </source>
</evidence>
<evidence type="ECO:0000313" key="2">
    <source>
        <dbReference type="Proteomes" id="UP000308600"/>
    </source>
</evidence>
<accession>A0ACD3B1N6</accession>
<protein>
    <submittedName>
        <fullName evidence="1">Laccase</fullName>
    </submittedName>
</protein>
<dbReference type="EMBL" id="ML208294">
    <property type="protein sequence ID" value="TFK71691.1"/>
    <property type="molecule type" value="Genomic_DNA"/>
</dbReference>
<proteinExistence type="predicted"/>
<organism evidence="1 2">
    <name type="scientific">Pluteus cervinus</name>
    <dbReference type="NCBI Taxonomy" id="181527"/>
    <lineage>
        <taxon>Eukaryota</taxon>
        <taxon>Fungi</taxon>
        <taxon>Dikarya</taxon>
        <taxon>Basidiomycota</taxon>
        <taxon>Agaricomycotina</taxon>
        <taxon>Agaricomycetes</taxon>
        <taxon>Agaricomycetidae</taxon>
        <taxon>Agaricales</taxon>
        <taxon>Pluteineae</taxon>
        <taxon>Pluteaceae</taxon>
        <taxon>Pluteus</taxon>
    </lineage>
</organism>
<dbReference type="Proteomes" id="UP000308600">
    <property type="component" value="Unassembled WGS sequence"/>
</dbReference>
<keyword evidence="2" id="KW-1185">Reference proteome</keyword>
<reference evidence="1 2" key="1">
    <citation type="journal article" date="2019" name="Nat. Ecol. Evol.">
        <title>Megaphylogeny resolves global patterns of mushroom evolution.</title>
        <authorList>
            <person name="Varga T."/>
            <person name="Krizsan K."/>
            <person name="Foldi C."/>
            <person name="Dima B."/>
            <person name="Sanchez-Garcia M."/>
            <person name="Sanchez-Ramirez S."/>
            <person name="Szollosi G.J."/>
            <person name="Szarkandi J.G."/>
            <person name="Papp V."/>
            <person name="Albert L."/>
            <person name="Andreopoulos W."/>
            <person name="Angelini C."/>
            <person name="Antonin V."/>
            <person name="Barry K.W."/>
            <person name="Bougher N.L."/>
            <person name="Buchanan P."/>
            <person name="Buyck B."/>
            <person name="Bense V."/>
            <person name="Catcheside P."/>
            <person name="Chovatia M."/>
            <person name="Cooper J."/>
            <person name="Damon W."/>
            <person name="Desjardin D."/>
            <person name="Finy P."/>
            <person name="Geml J."/>
            <person name="Haridas S."/>
            <person name="Hughes K."/>
            <person name="Justo A."/>
            <person name="Karasinski D."/>
            <person name="Kautmanova I."/>
            <person name="Kiss B."/>
            <person name="Kocsube S."/>
            <person name="Kotiranta H."/>
            <person name="LaButti K.M."/>
            <person name="Lechner B.E."/>
            <person name="Liimatainen K."/>
            <person name="Lipzen A."/>
            <person name="Lukacs Z."/>
            <person name="Mihaltcheva S."/>
            <person name="Morgado L.N."/>
            <person name="Niskanen T."/>
            <person name="Noordeloos M.E."/>
            <person name="Ohm R.A."/>
            <person name="Ortiz-Santana B."/>
            <person name="Ovrebo C."/>
            <person name="Racz N."/>
            <person name="Riley R."/>
            <person name="Savchenko A."/>
            <person name="Shiryaev A."/>
            <person name="Soop K."/>
            <person name="Spirin V."/>
            <person name="Szebenyi C."/>
            <person name="Tomsovsky M."/>
            <person name="Tulloss R.E."/>
            <person name="Uehling J."/>
            <person name="Grigoriev I.V."/>
            <person name="Vagvolgyi C."/>
            <person name="Papp T."/>
            <person name="Martin F.M."/>
            <person name="Miettinen O."/>
            <person name="Hibbett D.S."/>
            <person name="Nagy L.G."/>
        </authorList>
    </citation>
    <scope>NUCLEOTIDE SEQUENCE [LARGE SCALE GENOMIC DNA]</scope>
    <source>
        <strain evidence="1 2">NL-1719</strain>
    </source>
</reference>
<name>A0ACD3B1N6_9AGAR</name>
<gene>
    <name evidence="1" type="ORF">BDN72DRAFT_869821</name>
</gene>
<sequence>MLSPTQLAFTFLLPLVNAAVGPVADLLITSADVAPDGFTRPAIFTGGSFPGVLITGNKGDRFQLNVQDQLTDDRMLESTSIHWHGLLQRGSAWADGPVGVTQCPIAPGNSFLYDFKATDQAGTFWYHSHYSTQYCDGLRGPFVLYDPEDPHRDLYDVDDESTVITLADWYHQLARSVQHNQVPTTDSVLINGKGRWMGNATAPLSVINVEPGKRYRYRLVSMSCDPNFEFSIDGHNMTIIEADGVNTVPYTVEKLTIFPGQRYSFVLEANQPVGNYWMRALPNLQTGSPRFANGVNSAILRYQGANDTEPTTPEVDRTNVLAESNLHPLVTTPALGDHELGAADVNLTLSLGFDLNKFQFNINGGTFVPPTVPVLLQILSGKHTAQELLPAGDIHILPRDKVVELTIQALNIGGPHPIHLHGHTFQVIKSTGTDQLNWDNPISRDVVSSGVSGDIVIRFKTDNPGPWILHCHIDWHLELGLAIVFAEDVDTIATFDPPPSWDALCPTYDALPPDQL</sequence>